<evidence type="ECO:0000256" key="4">
    <source>
        <dbReference type="SAM" id="Phobius"/>
    </source>
</evidence>
<evidence type="ECO:0000259" key="5">
    <source>
        <dbReference type="PROSITE" id="PS50887"/>
    </source>
</evidence>
<comment type="catalytic activity">
    <reaction evidence="2">
        <text>2 GTP = 3',3'-c-di-GMP + 2 diphosphate</text>
        <dbReference type="Rhea" id="RHEA:24898"/>
        <dbReference type="ChEBI" id="CHEBI:33019"/>
        <dbReference type="ChEBI" id="CHEBI:37565"/>
        <dbReference type="ChEBI" id="CHEBI:58805"/>
        <dbReference type="EC" id="2.7.7.65"/>
    </reaction>
</comment>
<evidence type="ECO:0000313" key="6">
    <source>
        <dbReference type="EMBL" id="MBD1390238.1"/>
    </source>
</evidence>
<reference evidence="6" key="1">
    <citation type="submission" date="2020-09" db="EMBL/GenBank/DDBJ databases">
        <title>A novel bacterium of genus Neiella, isolated from South China Sea.</title>
        <authorList>
            <person name="Huang H."/>
            <person name="Mo K."/>
            <person name="Hu Y."/>
        </authorList>
    </citation>
    <scope>NUCLEOTIDE SEQUENCE</scope>
    <source>
        <strain evidence="6">HB171785</strain>
    </source>
</reference>
<dbReference type="InterPro" id="IPR050469">
    <property type="entry name" value="Diguanylate_Cyclase"/>
</dbReference>
<dbReference type="PANTHER" id="PTHR45138:SF9">
    <property type="entry name" value="DIGUANYLATE CYCLASE DGCM-RELATED"/>
    <property type="match status" value="1"/>
</dbReference>
<dbReference type="CDD" id="cd01949">
    <property type="entry name" value="GGDEF"/>
    <property type="match status" value="1"/>
</dbReference>
<keyword evidence="4" id="KW-0812">Transmembrane</keyword>
<dbReference type="InterPro" id="IPR043128">
    <property type="entry name" value="Rev_trsase/Diguanyl_cyclase"/>
</dbReference>
<feature type="transmembrane region" description="Helical" evidence="4">
    <location>
        <begin position="6"/>
        <end position="27"/>
    </location>
</feature>
<accession>A0A8J6QVB1</accession>
<keyword evidence="4" id="KW-1133">Transmembrane helix</keyword>
<dbReference type="GO" id="GO:0052621">
    <property type="term" value="F:diguanylate cyclase activity"/>
    <property type="evidence" value="ECO:0007669"/>
    <property type="project" value="UniProtKB-EC"/>
</dbReference>
<feature type="domain" description="GGDEF" evidence="5">
    <location>
        <begin position="589"/>
        <end position="725"/>
    </location>
</feature>
<proteinExistence type="predicted"/>
<keyword evidence="7" id="KW-1185">Reference proteome</keyword>
<dbReference type="EMBL" id="JACXAF010000016">
    <property type="protein sequence ID" value="MBD1390238.1"/>
    <property type="molecule type" value="Genomic_DNA"/>
</dbReference>
<keyword evidence="3" id="KW-0175">Coiled coil</keyword>
<dbReference type="InterPro" id="IPR029787">
    <property type="entry name" value="Nucleotide_cyclase"/>
</dbReference>
<dbReference type="Pfam" id="PF00990">
    <property type="entry name" value="GGDEF"/>
    <property type="match status" value="1"/>
</dbReference>
<dbReference type="Gene3D" id="6.10.340.10">
    <property type="match status" value="1"/>
</dbReference>
<sequence>MKIRHLLGIVILAAAIVPSVTISLMLLDRQYQATQDSMEQELNRVLFSMSQDIRFKFSIFSTNFKLFSSERYLIQALDSFLFVSNAHNSMLQFVEQTPLVSSLYLLDAELHVVDEVLGDIPSYESSQLLADAKLAVASGLVREKRQHLIEFDNDNLVRPSRNKQQLSTESPYGAAVLMPLYLHSLQEGLTREPAGYILAILPFDVIYKVVADNLGTDEIIEILHGDEVIVASPKMKLLELQHDDHMVERDVLPLVSDYSSNQLEYMMQLHVSRSARMLQLQESMNALTLGIAIAICLSVLVAFLVANWLGTPFKQLSEILKRFGQGHYSSKGEKFKFSEFEDVRHLLSEMGSTIRMQLDSLHQKNEELQRIDDLKGEYLTKVRALNEQLEARVAEKTKALSETAAREGRSRQILQSLQRLSIELQQCTEHGEIIDLCLNQLHELFDDVPVALLIGVSRASQHQFKSLGLTSADEQWLLAELQQRASYKQQSLPETLVNQGKRFYLFDLISRTHNFLGVLAFQLDEVSPQERDIVRVFAKQISVITETIQLTSELELAARTDELTDLPNRKAFNESFDRCRHILERYPTNHVGIFVIDANGLKRVNDQFGHDAGDQFIKAIVQILLDSCRKTDQLFRMGGDEFVLLVQEGTVASCERLMARLAEQQDQHLVLTQQDGSTKSIPMSFSVGYASSEEVGINHLFHRADERMYEAKDHYYKQHPVESDSLSKTRLS</sequence>
<dbReference type="GO" id="GO:1902201">
    <property type="term" value="P:negative regulation of bacterial-type flagellum-dependent cell motility"/>
    <property type="evidence" value="ECO:0007669"/>
    <property type="project" value="TreeGrafter"/>
</dbReference>
<dbReference type="EC" id="2.7.7.65" evidence="1"/>
<name>A0A8J6QVB1_9GAMM</name>
<dbReference type="RefSeq" id="WP_191145312.1">
    <property type="nucleotide sequence ID" value="NZ_JACXAF010000016.1"/>
</dbReference>
<dbReference type="Gene3D" id="3.30.70.270">
    <property type="match status" value="1"/>
</dbReference>
<feature type="coiled-coil region" evidence="3">
    <location>
        <begin position="379"/>
        <end position="406"/>
    </location>
</feature>
<dbReference type="NCBIfam" id="TIGR00254">
    <property type="entry name" value="GGDEF"/>
    <property type="match status" value="1"/>
</dbReference>
<comment type="caution">
    <text evidence="6">The sequence shown here is derived from an EMBL/GenBank/DDBJ whole genome shotgun (WGS) entry which is preliminary data.</text>
</comment>
<evidence type="ECO:0000256" key="3">
    <source>
        <dbReference type="SAM" id="Coils"/>
    </source>
</evidence>
<keyword evidence="4" id="KW-0472">Membrane</keyword>
<dbReference type="SUPFAM" id="SSF55073">
    <property type="entry name" value="Nucleotide cyclase"/>
    <property type="match status" value="1"/>
</dbReference>
<dbReference type="PROSITE" id="PS50887">
    <property type="entry name" value="GGDEF"/>
    <property type="match status" value="1"/>
</dbReference>
<dbReference type="Proteomes" id="UP000638014">
    <property type="component" value="Unassembled WGS sequence"/>
</dbReference>
<gene>
    <name evidence="6" type="ORF">IC617_12420</name>
</gene>
<evidence type="ECO:0000256" key="2">
    <source>
        <dbReference type="ARBA" id="ARBA00034247"/>
    </source>
</evidence>
<dbReference type="GO" id="GO:0043709">
    <property type="term" value="P:cell adhesion involved in single-species biofilm formation"/>
    <property type="evidence" value="ECO:0007669"/>
    <property type="project" value="TreeGrafter"/>
</dbReference>
<dbReference type="PANTHER" id="PTHR45138">
    <property type="entry name" value="REGULATORY COMPONENTS OF SENSORY TRANSDUCTION SYSTEM"/>
    <property type="match status" value="1"/>
</dbReference>
<protein>
    <recommendedName>
        <fullName evidence="1">diguanylate cyclase</fullName>
        <ecNumber evidence="1">2.7.7.65</ecNumber>
    </recommendedName>
</protein>
<dbReference type="SMART" id="SM00267">
    <property type="entry name" value="GGDEF"/>
    <property type="match status" value="1"/>
</dbReference>
<dbReference type="AlphaFoldDB" id="A0A8J6QVB1"/>
<organism evidence="6 7">
    <name type="scientific">Neiella litorisoli</name>
    <dbReference type="NCBI Taxonomy" id="2771431"/>
    <lineage>
        <taxon>Bacteria</taxon>
        <taxon>Pseudomonadati</taxon>
        <taxon>Pseudomonadota</taxon>
        <taxon>Gammaproteobacteria</taxon>
        <taxon>Alteromonadales</taxon>
        <taxon>Echinimonadaceae</taxon>
        <taxon>Neiella</taxon>
    </lineage>
</organism>
<dbReference type="GO" id="GO:0005886">
    <property type="term" value="C:plasma membrane"/>
    <property type="evidence" value="ECO:0007669"/>
    <property type="project" value="TreeGrafter"/>
</dbReference>
<dbReference type="InterPro" id="IPR000160">
    <property type="entry name" value="GGDEF_dom"/>
</dbReference>
<evidence type="ECO:0000256" key="1">
    <source>
        <dbReference type="ARBA" id="ARBA00012528"/>
    </source>
</evidence>
<evidence type="ECO:0000313" key="7">
    <source>
        <dbReference type="Proteomes" id="UP000638014"/>
    </source>
</evidence>
<feature type="transmembrane region" description="Helical" evidence="4">
    <location>
        <begin position="286"/>
        <end position="309"/>
    </location>
</feature>